<accession>A0A7S0X8W3</accession>
<protein>
    <recommendedName>
        <fullName evidence="7">IPT/TIG domain-containing protein</fullName>
    </recommendedName>
</protein>
<gene>
    <name evidence="8" type="ORF">MANT1106_LOCUS8433</name>
</gene>
<evidence type="ECO:0000256" key="2">
    <source>
        <dbReference type="ARBA" id="ARBA00004430"/>
    </source>
</evidence>
<dbReference type="EMBL" id="HBFC01014377">
    <property type="protein sequence ID" value="CAD8705750.1"/>
    <property type="molecule type" value="Transcribed_RNA"/>
</dbReference>
<dbReference type="AlphaFoldDB" id="A0A7S0X8W3"/>
<evidence type="ECO:0000259" key="7">
    <source>
        <dbReference type="SMART" id="SM00429"/>
    </source>
</evidence>
<feature type="domain" description="IPT/TIG" evidence="7">
    <location>
        <begin position="699"/>
        <end position="792"/>
    </location>
</feature>
<evidence type="ECO:0000256" key="1">
    <source>
        <dbReference type="ARBA" id="ARBA00004167"/>
    </source>
</evidence>
<dbReference type="SUPFAM" id="SSF81296">
    <property type="entry name" value="E set domains"/>
    <property type="match status" value="1"/>
</dbReference>
<dbReference type="InterPro" id="IPR055414">
    <property type="entry name" value="LRR_R13L4/SHOC2-like"/>
</dbReference>
<dbReference type="InterPro" id="IPR003591">
    <property type="entry name" value="Leu-rich_rpt_typical-subtyp"/>
</dbReference>
<name>A0A7S0X8W3_9CHLO</name>
<dbReference type="PANTHER" id="PTHR48003:SF6">
    <property type="entry name" value="PROTEIN KINASE DOMAIN-CONTAINING PROTEIN"/>
    <property type="match status" value="1"/>
</dbReference>
<dbReference type="Gene3D" id="2.60.40.10">
    <property type="entry name" value="Immunoglobulins"/>
    <property type="match status" value="1"/>
</dbReference>
<evidence type="ECO:0000256" key="3">
    <source>
        <dbReference type="ARBA" id="ARBA00022614"/>
    </source>
</evidence>
<sequence length="793" mass="85386">MAEETTVYASEIAGAEAGREVALDAYDAADAAALVRADAGTEGPSSAVAAVAVDAGRDFVDGAAKEMMDQLRREADAYVNPQTGKTMRWGDTWRHHWGGGVGVGRPESRPRRMMADGTTQIMPASTDAGYALVPTSSDKRALEEFYDECNGVRWSVQQNWGVGEPCANGWHGVVCHGGRVTEVWMNLNNVACWGKFNLTSLARLDELLYLDLSDNLFSGMIPEELFEMPKLQSLVLSSNRIEGTLSNKMGRLTSLRHLDLSANNLRGTLPKSMGKMKSLEVLYLGESGLEVRNQLSGKIPEAWSGMTSLTRLSLSGNAGIKGKFPTWIGKLHALEELTLTNTGLHGDLPESIDQCYNLRLLDVSHNKLVGTLPEGIARLSRLKHLRLAGNKLEGTIPEGIASLAHLQTLDLGANRLEGSLPASLERLRQLEFLDVSRNQLSGPLPGVLTRMPTLRAVLMQQNAFTGDIPDAFFTELPVLMHLYLDNNRLDGELPDQALLSAKHLLEFHAGNNRLTGPVSSEFGAMPRLASLQLRGNRLSGSIPPALGDAGELARLDLSMNALTGCIPAALGNASDLAEIRLGTNKLEGPIPDALGALPLLRTLTLEKNSLRGTVPDWLATHPCLREADLSANKLSGKLPESLWDAELDDGEGGYGAIPYLPARHDRPAMSEQRTINLGLNPLFCPLPEWADEVHATCRQAELLALDPAAGPSRGGTRLTVTGTNLGSGPPNAGCLFGKQGTARWVPAVEADDVRVVCVTPARLPGESTPSVVVRVGHAGEPITRFGELFRYIQ</sequence>
<keyword evidence="5" id="KW-0677">Repeat</keyword>
<dbReference type="SUPFAM" id="SSF52047">
    <property type="entry name" value="RNI-like"/>
    <property type="match status" value="2"/>
</dbReference>
<dbReference type="Pfam" id="PF23598">
    <property type="entry name" value="LRR_14"/>
    <property type="match status" value="1"/>
</dbReference>
<dbReference type="InterPro" id="IPR053059">
    <property type="entry name" value="Inactive_SerThr-Kinase_ABA"/>
</dbReference>
<evidence type="ECO:0000256" key="6">
    <source>
        <dbReference type="ARBA" id="ARBA00023136"/>
    </source>
</evidence>
<reference evidence="8" key="1">
    <citation type="submission" date="2021-01" db="EMBL/GenBank/DDBJ databases">
        <authorList>
            <person name="Corre E."/>
            <person name="Pelletier E."/>
            <person name="Niang G."/>
            <person name="Scheremetjew M."/>
            <person name="Finn R."/>
            <person name="Kale V."/>
            <person name="Holt S."/>
            <person name="Cochrane G."/>
            <person name="Meng A."/>
            <person name="Brown T."/>
            <person name="Cohen L."/>
        </authorList>
    </citation>
    <scope>NUCLEOTIDE SEQUENCE</scope>
    <source>
        <strain evidence="8">SL-175</strain>
    </source>
</reference>
<dbReference type="GO" id="GO:0099402">
    <property type="term" value="P:plant organ development"/>
    <property type="evidence" value="ECO:0007669"/>
    <property type="project" value="UniProtKB-ARBA"/>
</dbReference>
<dbReference type="Pfam" id="PF01833">
    <property type="entry name" value="TIG"/>
    <property type="match status" value="1"/>
</dbReference>
<dbReference type="CDD" id="cd00603">
    <property type="entry name" value="IPT_PCSR"/>
    <property type="match status" value="1"/>
</dbReference>
<dbReference type="Pfam" id="PF13855">
    <property type="entry name" value="LRR_8"/>
    <property type="match status" value="2"/>
</dbReference>
<evidence type="ECO:0000313" key="8">
    <source>
        <dbReference type="EMBL" id="CAD8705750.1"/>
    </source>
</evidence>
<dbReference type="Gene3D" id="3.80.10.10">
    <property type="entry name" value="Ribonuclease Inhibitor"/>
    <property type="match status" value="4"/>
</dbReference>
<dbReference type="FunFam" id="3.80.10.10:FF:000400">
    <property type="entry name" value="Nuclear pore complex protein NUP107"/>
    <property type="match status" value="1"/>
</dbReference>
<dbReference type="InterPro" id="IPR002909">
    <property type="entry name" value="IPT_dom"/>
</dbReference>
<dbReference type="SMART" id="SM00369">
    <property type="entry name" value="LRR_TYP"/>
    <property type="match status" value="9"/>
</dbReference>
<dbReference type="PANTHER" id="PTHR48003">
    <property type="entry name" value="OS07G0626500 PROTEIN"/>
    <property type="match status" value="1"/>
</dbReference>
<dbReference type="InterPro" id="IPR032675">
    <property type="entry name" value="LRR_dom_sf"/>
</dbReference>
<dbReference type="InterPro" id="IPR014756">
    <property type="entry name" value="Ig_E-set"/>
</dbReference>
<dbReference type="GO" id="GO:0009653">
    <property type="term" value="P:anatomical structure morphogenesis"/>
    <property type="evidence" value="ECO:0007669"/>
    <property type="project" value="UniProtKB-ARBA"/>
</dbReference>
<proteinExistence type="predicted"/>
<dbReference type="FunFam" id="3.80.10.10:FF:000095">
    <property type="entry name" value="LRR receptor-like serine/threonine-protein kinase GSO1"/>
    <property type="match status" value="1"/>
</dbReference>
<dbReference type="SMART" id="SM00429">
    <property type="entry name" value="IPT"/>
    <property type="match status" value="1"/>
</dbReference>
<dbReference type="GO" id="GO:0005930">
    <property type="term" value="C:axoneme"/>
    <property type="evidence" value="ECO:0007669"/>
    <property type="project" value="UniProtKB-SubCell"/>
</dbReference>
<keyword evidence="4" id="KW-0732">Signal</keyword>
<keyword evidence="3" id="KW-0433">Leucine-rich repeat</keyword>
<comment type="subcellular location">
    <subcellularLocation>
        <location evidence="2">Cytoplasm</location>
        <location evidence="2">Cytoskeleton</location>
        <location evidence="2">Cilium axoneme</location>
    </subcellularLocation>
    <subcellularLocation>
        <location evidence="1">Membrane</location>
        <topology evidence="1">Single-pass membrane protein</topology>
    </subcellularLocation>
</comment>
<organism evidence="8">
    <name type="scientific">Mantoniella antarctica</name>
    <dbReference type="NCBI Taxonomy" id="81844"/>
    <lineage>
        <taxon>Eukaryota</taxon>
        <taxon>Viridiplantae</taxon>
        <taxon>Chlorophyta</taxon>
        <taxon>Mamiellophyceae</taxon>
        <taxon>Mamiellales</taxon>
        <taxon>Mamiellaceae</taxon>
        <taxon>Mantoniella</taxon>
    </lineage>
</organism>
<dbReference type="GO" id="GO:0016020">
    <property type="term" value="C:membrane"/>
    <property type="evidence" value="ECO:0007669"/>
    <property type="project" value="UniProtKB-SubCell"/>
</dbReference>
<dbReference type="InterPro" id="IPR001611">
    <property type="entry name" value="Leu-rich_rpt"/>
</dbReference>
<evidence type="ECO:0000256" key="5">
    <source>
        <dbReference type="ARBA" id="ARBA00022737"/>
    </source>
</evidence>
<keyword evidence="6" id="KW-0472">Membrane</keyword>
<dbReference type="InterPro" id="IPR013783">
    <property type="entry name" value="Ig-like_fold"/>
</dbReference>
<dbReference type="FunFam" id="3.80.10.10:FF:000041">
    <property type="entry name" value="LRR receptor-like serine/threonine-protein kinase ERECTA"/>
    <property type="match status" value="1"/>
</dbReference>
<evidence type="ECO:0000256" key="4">
    <source>
        <dbReference type="ARBA" id="ARBA00022729"/>
    </source>
</evidence>